<name>A0AAN9Q3L4_CANGL</name>
<sequence>MKTMTDEGARLDHLLSPLVFYRRFVEEFLAIPNDGKVIIVDTILSIVPETTITPKNPRGKEWTHQEFMELCPLQSAMLVLVS</sequence>
<protein>
    <submittedName>
        <fullName evidence="1">Uncharacterized protein</fullName>
    </submittedName>
</protein>
<organism evidence="1 2">
    <name type="scientific">Canavalia gladiata</name>
    <name type="common">Sword bean</name>
    <name type="synonym">Dolichos gladiatus</name>
    <dbReference type="NCBI Taxonomy" id="3824"/>
    <lineage>
        <taxon>Eukaryota</taxon>
        <taxon>Viridiplantae</taxon>
        <taxon>Streptophyta</taxon>
        <taxon>Embryophyta</taxon>
        <taxon>Tracheophyta</taxon>
        <taxon>Spermatophyta</taxon>
        <taxon>Magnoliopsida</taxon>
        <taxon>eudicotyledons</taxon>
        <taxon>Gunneridae</taxon>
        <taxon>Pentapetalae</taxon>
        <taxon>rosids</taxon>
        <taxon>fabids</taxon>
        <taxon>Fabales</taxon>
        <taxon>Fabaceae</taxon>
        <taxon>Papilionoideae</taxon>
        <taxon>50 kb inversion clade</taxon>
        <taxon>NPAAA clade</taxon>
        <taxon>indigoferoid/millettioid clade</taxon>
        <taxon>Phaseoleae</taxon>
        <taxon>Canavalia</taxon>
    </lineage>
</organism>
<dbReference type="Proteomes" id="UP001367508">
    <property type="component" value="Unassembled WGS sequence"/>
</dbReference>
<evidence type="ECO:0000313" key="2">
    <source>
        <dbReference type="Proteomes" id="UP001367508"/>
    </source>
</evidence>
<gene>
    <name evidence="1" type="ORF">VNO77_30534</name>
</gene>
<dbReference type="AlphaFoldDB" id="A0AAN9Q3L4"/>
<proteinExistence type="predicted"/>
<keyword evidence="2" id="KW-1185">Reference proteome</keyword>
<evidence type="ECO:0000313" key="1">
    <source>
        <dbReference type="EMBL" id="KAK7320762.1"/>
    </source>
</evidence>
<comment type="caution">
    <text evidence="1">The sequence shown here is derived from an EMBL/GenBank/DDBJ whole genome shotgun (WGS) entry which is preliminary data.</text>
</comment>
<dbReference type="EMBL" id="JAYMYQ010000007">
    <property type="protein sequence ID" value="KAK7320762.1"/>
    <property type="molecule type" value="Genomic_DNA"/>
</dbReference>
<accession>A0AAN9Q3L4</accession>
<reference evidence="1 2" key="1">
    <citation type="submission" date="2024-01" db="EMBL/GenBank/DDBJ databases">
        <title>The genomes of 5 underutilized Papilionoideae crops provide insights into root nodulation and disease resistanc.</title>
        <authorList>
            <person name="Jiang F."/>
        </authorList>
    </citation>
    <scope>NUCLEOTIDE SEQUENCE [LARGE SCALE GENOMIC DNA]</scope>
    <source>
        <strain evidence="1">LVBAO_FW01</strain>
        <tissue evidence="1">Leaves</tissue>
    </source>
</reference>